<feature type="transmembrane region" description="Helical" evidence="3">
    <location>
        <begin position="156"/>
        <end position="173"/>
    </location>
</feature>
<feature type="transmembrane region" description="Helical" evidence="3">
    <location>
        <begin position="397"/>
        <end position="415"/>
    </location>
</feature>
<reference evidence="4" key="1">
    <citation type="submission" date="2022-08" db="EMBL/GenBank/DDBJ databases">
        <title>Genomic Encyclopedia of Type Strains, Phase III (KMG-III): the genomes of soil and plant-associated and newly described type strains.</title>
        <authorList>
            <person name="Whitman W."/>
        </authorList>
    </citation>
    <scope>NUCLEOTIDE SEQUENCE</scope>
    <source>
        <strain evidence="4">HMT 1</strain>
    </source>
</reference>
<dbReference type="EMBL" id="JANUCT010000013">
    <property type="protein sequence ID" value="MCS3903883.1"/>
    <property type="molecule type" value="Genomic_DNA"/>
</dbReference>
<dbReference type="GO" id="GO:0035269">
    <property type="term" value="P:protein O-linked glycosylation via mannose"/>
    <property type="evidence" value="ECO:0007669"/>
    <property type="project" value="TreeGrafter"/>
</dbReference>
<keyword evidence="2" id="KW-0802">TPR repeat</keyword>
<gene>
    <name evidence="4" type="ORF">J2T55_001915</name>
</gene>
<comment type="caution">
    <text evidence="4">The sequence shown here is derived from an EMBL/GenBank/DDBJ whole genome shotgun (WGS) entry which is preliminary data.</text>
</comment>
<feature type="transmembrane region" description="Helical" evidence="3">
    <location>
        <begin position="368"/>
        <end position="385"/>
    </location>
</feature>
<dbReference type="Proteomes" id="UP001204445">
    <property type="component" value="Unassembled WGS sequence"/>
</dbReference>
<dbReference type="PANTHER" id="PTHR44227:SF3">
    <property type="entry name" value="PROTEIN O-MANNOSYL-TRANSFERASE TMTC4"/>
    <property type="match status" value="1"/>
</dbReference>
<feature type="transmembrane region" description="Helical" evidence="3">
    <location>
        <begin position="124"/>
        <end position="144"/>
    </location>
</feature>
<dbReference type="SUPFAM" id="SSF48452">
    <property type="entry name" value="TPR-like"/>
    <property type="match status" value="1"/>
</dbReference>
<dbReference type="InterPro" id="IPR011990">
    <property type="entry name" value="TPR-like_helical_dom_sf"/>
</dbReference>
<organism evidence="4 5">
    <name type="scientific">Methylohalomonas lacus</name>
    <dbReference type="NCBI Taxonomy" id="398773"/>
    <lineage>
        <taxon>Bacteria</taxon>
        <taxon>Pseudomonadati</taxon>
        <taxon>Pseudomonadota</taxon>
        <taxon>Gammaproteobacteria</taxon>
        <taxon>Methylohalomonadales</taxon>
        <taxon>Methylohalomonadaceae</taxon>
        <taxon>Methylohalomonas</taxon>
    </lineage>
</organism>
<evidence type="ECO:0000313" key="5">
    <source>
        <dbReference type="Proteomes" id="UP001204445"/>
    </source>
</evidence>
<dbReference type="RefSeq" id="WP_259055858.1">
    <property type="nucleotide sequence ID" value="NZ_JANUCT010000013.1"/>
</dbReference>
<dbReference type="PANTHER" id="PTHR44227">
    <property type="match status" value="1"/>
</dbReference>
<keyword evidence="3" id="KW-0472">Membrane</keyword>
<evidence type="ECO:0000256" key="1">
    <source>
        <dbReference type="ARBA" id="ARBA00022737"/>
    </source>
</evidence>
<protein>
    <submittedName>
        <fullName evidence="4">Tetratricopeptide (TPR) repeat protein</fullName>
    </submittedName>
</protein>
<name>A0AAE3HNQ5_9GAMM</name>
<accession>A0AAE3HNQ5</accession>
<dbReference type="GO" id="GO:0000030">
    <property type="term" value="F:mannosyltransferase activity"/>
    <property type="evidence" value="ECO:0007669"/>
    <property type="project" value="TreeGrafter"/>
</dbReference>
<evidence type="ECO:0000256" key="3">
    <source>
        <dbReference type="SAM" id="Phobius"/>
    </source>
</evidence>
<proteinExistence type="predicted"/>
<dbReference type="AlphaFoldDB" id="A0AAE3HNQ5"/>
<dbReference type="GO" id="GO:0030968">
    <property type="term" value="P:endoplasmic reticulum unfolded protein response"/>
    <property type="evidence" value="ECO:0007669"/>
    <property type="project" value="TreeGrafter"/>
</dbReference>
<keyword evidence="1" id="KW-0677">Repeat</keyword>
<feature type="transmembrane region" description="Helical" evidence="3">
    <location>
        <begin position="231"/>
        <end position="254"/>
    </location>
</feature>
<sequence length="644" mass="72434">MKENHLKLLLVALLIALTVSVYWPAMGGTFVFDDYPNIIDNQQLHMQKDSLADWTRASLSGFAGPLLRPISMFTFAVNLEMCGLYPRCFKLTNLAIHVMTGLLLFLVVTRLLKQHSSISNSNISPKSIMLISGAIGLLWLLHPINVSSVAYVVQRMNLLAGLFVFSGLLSYLIGRQKMELGNGGRIHILAAFMITIPAMLSKENGALLPFFLLLVEIYFFKFRSEGKADRYLLVSLFSLSIALPVVVVLGFVILNPEWLLQRYDNREFSLIERILTQPRVLSLYLGLLVFPTNQRLSLFHDNFEVSTGLLEPTSTLLALLGLFGVVILICALYKRAKLLSFGLAFFLVGHLIESTIIPLEMVFEHRNYIPAFGILLPLIYYLYASTYGIKTINIRRSCIVILIVLFAVITLLRAAEWGNPLLLAELEAKSNPDSVRINNLAGRTYANAYESVPDEDKSAVYKQAHEYYKKAHELAEGDLISLASLIRLESRARGSARYKWYSSMLDILESKKLSASDSNAIKHLLACQRQGICPASKTGFESLIKAVEENPNQNSKYRAMIYTDFSQHYWSFIGDQSKALEYSKKAYSVYPEEIRIVLNYASILIANGDHERAEMLIQDAGSMDILGIHSVRIKELTNFVEQAK</sequence>
<feature type="transmembrane region" description="Helical" evidence="3">
    <location>
        <begin position="206"/>
        <end position="224"/>
    </location>
</feature>
<keyword evidence="3" id="KW-0812">Transmembrane</keyword>
<evidence type="ECO:0000256" key="2">
    <source>
        <dbReference type="ARBA" id="ARBA00022803"/>
    </source>
</evidence>
<keyword evidence="5" id="KW-1185">Reference proteome</keyword>
<feature type="transmembrane region" description="Helical" evidence="3">
    <location>
        <begin position="338"/>
        <end position="356"/>
    </location>
</feature>
<feature type="transmembrane region" description="Helical" evidence="3">
    <location>
        <begin position="315"/>
        <end position="333"/>
    </location>
</feature>
<evidence type="ECO:0000313" key="4">
    <source>
        <dbReference type="EMBL" id="MCS3903883.1"/>
    </source>
</evidence>
<feature type="transmembrane region" description="Helical" evidence="3">
    <location>
        <begin position="94"/>
        <end position="112"/>
    </location>
</feature>
<dbReference type="InterPro" id="IPR052346">
    <property type="entry name" value="O-mannosyl-transferase_TMTC"/>
</dbReference>
<keyword evidence="3" id="KW-1133">Transmembrane helix</keyword>
<dbReference type="Gene3D" id="1.25.40.10">
    <property type="entry name" value="Tetratricopeptide repeat domain"/>
    <property type="match status" value="1"/>
</dbReference>